<gene>
    <name evidence="2" type="ORF">VSX56_12900</name>
</gene>
<dbReference type="RefSeq" id="WP_350937642.1">
    <property type="nucleotide sequence ID" value="NZ_JAYWLC010000009.1"/>
</dbReference>
<keyword evidence="1" id="KW-0732">Signal</keyword>
<protein>
    <recommendedName>
        <fullName evidence="4">Tip attachment protein J domain-containing protein</fullName>
    </recommendedName>
</protein>
<reference evidence="2 3" key="1">
    <citation type="submission" date="2024-06" db="EMBL/GenBank/DDBJ databases">
        <title>Thioclava kandeliae sp. nov. from a rhizosphere soil sample of Kandelia candel in a mangrove.</title>
        <authorList>
            <person name="Mu T."/>
        </authorList>
    </citation>
    <scope>NUCLEOTIDE SEQUENCE [LARGE SCALE GENOMIC DNA]</scope>
    <source>
        <strain evidence="2 3">CPCC 100088</strain>
    </source>
</reference>
<sequence length="673" mass="72487">MAIFSIIAATSWGAAYAATTVGAAVIAVGQAVTWSLASSLLMRSNTSRQTVQATIQQTDQPRIRAYGRNLLGGVKAFYESHDDTLYQIVVAHHGPIDAAVNVWWDGTPHSLAAAEDNHLYLRRYQTFEWRDGSGAGGDYSSIFNNFSALWTADHALEGQATFLTKFGDPSDKDFPKVFPKGAQTVVQMEVRASQVADLTGAMVYSENPGLILRDFFTHVDGWALPASRLDDDSFGTFSAICAFSIALANGGEEPRYSLCGYYTLEEPLKNVSARFLAVCDGQPYMTPEGKLGICGGVWSEPDVTITAEDILAIQMQDGIDPMTAYNVLQGSFVSPAHAYQSIDVAELRDEDALVTEEQRADRLDLEACPSGTQLQRLMRIKMAQDRCDWKGTITTNLVGLKARFPKGDGAHTIRINAPDLGIDRTFKVTSHSFDLVSATCSIGVETLDASAYAWDPATDERALPLTYAAIGTPSHTQPAPQNPVLTQARVRVSGDTQAVKLNVSVDDPGKDSLTFQAQIAVGYWEDPEADATWVDMSAGQISAVSGVLEDGQTYTVRIRWEGRSDWVIAGSVQVSANPDEPDPPSEFSALATGSAVALDWRNASDDFYRTQIWRGASSDFASAVFVANVAGVAGQVSDFTDEPGIGTWSYFAVTINGSAVPSDPAGPQTITIS</sequence>
<proteinExistence type="predicted"/>
<evidence type="ECO:0008006" key="4">
    <source>
        <dbReference type="Google" id="ProtNLM"/>
    </source>
</evidence>
<comment type="caution">
    <text evidence="2">The sequence shown here is derived from an EMBL/GenBank/DDBJ whole genome shotgun (WGS) entry which is preliminary data.</text>
</comment>
<keyword evidence="3" id="KW-1185">Reference proteome</keyword>
<organism evidence="2 3">
    <name type="scientific">Thioclava kandeliae</name>
    <dbReference type="NCBI Taxonomy" id="3070818"/>
    <lineage>
        <taxon>Bacteria</taxon>
        <taxon>Pseudomonadati</taxon>
        <taxon>Pseudomonadota</taxon>
        <taxon>Alphaproteobacteria</taxon>
        <taxon>Rhodobacterales</taxon>
        <taxon>Paracoccaceae</taxon>
        <taxon>Thioclava</taxon>
    </lineage>
</organism>
<dbReference type="Proteomes" id="UP001438953">
    <property type="component" value="Unassembled WGS sequence"/>
</dbReference>
<feature type="chain" id="PRO_5046710723" description="Tip attachment protein J domain-containing protein" evidence="1">
    <location>
        <begin position="18"/>
        <end position="673"/>
    </location>
</feature>
<dbReference type="EMBL" id="JAYWLC010000009">
    <property type="protein sequence ID" value="MER5172672.1"/>
    <property type="molecule type" value="Genomic_DNA"/>
</dbReference>
<evidence type="ECO:0000256" key="1">
    <source>
        <dbReference type="SAM" id="SignalP"/>
    </source>
</evidence>
<accession>A0ABV1SIE9</accession>
<evidence type="ECO:0000313" key="2">
    <source>
        <dbReference type="EMBL" id="MER5172672.1"/>
    </source>
</evidence>
<name>A0ABV1SIE9_9RHOB</name>
<feature type="signal peptide" evidence="1">
    <location>
        <begin position="1"/>
        <end position="17"/>
    </location>
</feature>
<evidence type="ECO:0000313" key="3">
    <source>
        <dbReference type="Proteomes" id="UP001438953"/>
    </source>
</evidence>